<keyword evidence="2" id="KW-1185">Reference proteome</keyword>
<name>A0ACB8A250_9AGAM</name>
<dbReference type="Proteomes" id="UP000790377">
    <property type="component" value="Unassembled WGS sequence"/>
</dbReference>
<sequence>MANDTNNLSPPLQSERTPLRDDDDGTHSSTSARISPAILIIPVAIASRLAGKVPVTTILQIIQKLVCKFRYEWTDPDSFPLDGRISESLCARPEIEHNYEVSVTVFEVIEGMWAVGFFASRCGRKPILLAAFGAAIFGYILGMASKLTLQRMLKRLRCVFPWVSKHCQALQLQATANMYIVDVSTTRTITLSTINSWWTLAEALSYGVGGLIMTQSNQSIPVYLNLFPKKSAKELRRKRLAHAEAEPVSKSDQRFSALWYALTAVTLLFEPLKQLTPKRKWNVKYNFRLLYCAAHVFVTQIGSRYAPLAIIIYYTTKYSYNPAQHAFLSSVMTLTTIIPMIVRFLQSFYKKRAGAYEEGEVSNNEVAETSGKLELHIIFVSWILAAPAMVFAGSAPTFPWQFFAVICLGLSTGHVPVLGSVVAAPAEPLKQGETLAAVEMASSVGQTLSSIIMGIVLTL</sequence>
<organism evidence="1 2">
    <name type="scientific">Hygrophoropsis aurantiaca</name>
    <dbReference type="NCBI Taxonomy" id="72124"/>
    <lineage>
        <taxon>Eukaryota</taxon>
        <taxon>Fungi</taxon>
        <taxon>Dikarya</taxon>
        <taxon>Basidiomycota</taxon>
        <taxon>Agaricomycotina</taxon>
        <taxon>Agaricomycetes</taxon>
        <taxon>Agaricomycetidae</taxon>
        <taxon>Boletales</taxon>
        <taxon>Coniophorineae</taxon>
        <taxon>Hygrophoropsidaceae</taxon>
        <taxon>Hygrophoropsis</taxon>
    </lineage>
</organism>
<proteinExistence type="predicted"/>
<gene>
    <name evidence="1" type="ORF">BJ138DRAFT_1116732</name>
</gene>
<accession>A0ACB8A250</accession>
<protein>
    <submittedName>
        <fullName evidence="1">Uncharacterized protein</fullName>
    </submittedName>
</protein>
<dbReference type="EMBL" id="MU267909">
    <property type="protein sequence ID" value="KAH7907385.1"/>
    <property type="molecule type" value="Genomic_DNA"/>
</dbReference>
<evidence type="ECO:0000313" key="2">
    <source>
        <dbReference type="Proteomes" id="UP000790377"/>
    </source>
</evidence>
<reference evidence="1" key="1">
    <citation type="journal article" date="2021" name="New Phytol.">
        <title>Evolutionary innovations through gain and loss of genes in the ectomycorrhizal Boletales.</title>
        <authorList>
            <person name="Wu G."/>
            <person name="Miyauchi S."/>
            <person name="Morin E."/>
            <person name="Kuo A."/>
            <person name="Drula E."/>
            <person name="Varga T."/>
            <person name="Kohler A."/>
            <person name="Feng B."/>
            <person name="Cao Y."/>
            <person name="Lipzen A."/>
            <person name="Daum C."/>
            <person name="Hundley H."/>
            <person name="Pangilinan J."/>
            <person name="Johnson J."/>
            <person name="Barry K."/>
            <person name="LaButti K."/>
            <person name="Ng V."/>
            <person name="Ahrendt S."/>
            <person name="Min B."/>
            <person name="Choi I.G."/>
            <person name="Park H."/>
            <person name="Plett J.M."/>
            <person name="Magnuson J."/>
            <person name="Spatafora J.W."/>
            <person name="Nagy L.G."/>
            <person name="Henrissat B."/>
            <person name="Grigoriev I.V."/>
            <person name="Yang Z.L."/>
            <person name="Xu J."/>
            <person name="Martin F.M."/>
        </authorList>
    </citation>
    <scope>NUCLEOTIDE SEQUENCE</scope>
    <source>
        <strain evidence="1">ATCC 28755</strain>
    </source>
</reference>
<comment type="caution">
    <text evidence="1">The sequence shown here is derived from an EMBL/GenBank/DDBJ whole genome shotgun (WGS) entry which is preliminary data.</text>
</comment>
<evidence type="ECO:0000313" key="1">
    <source>
        <dbReference type="EMBL" id="KAH7907385.1"/>
    </source>
</evidence>